<dbReference type="PANTHER" id="PTHR43572:SF76">
    <property type="entry name" value="CLP R DOMAIN-CONTAINING PROTEIN"/>
    <property type="match status" value="1"/>
</dbReference>
<dbReference type="PROSITE" id="PS51903">
    <property type="entry name" value="CLP_R"/>
    <property type="match status" value="1"/>
</dbReference>
<dbReference type="AlphaFoldDB" id="A0A2K2DGP9"/>
<dbReference type="EnsemblPlants" id="PNT73453">
    <property type="protein sequence ID" value="PNT73453"/>
    <property type="gene ID" value="BRADI_2g58710v3"/>
</dbReference>
<reference evidence="5" key="3">
    <citation type="submission" date="2018-08" db="UniProtKB">
        <authorList>
            <consortium name="EnsemblPlants"/>
        </authorList>
    </citation>
    <scope>IDENTIFICATION</scope>
    <source>
        <strain evidence="5">cv. Bd21</strain>
    </source>
</reference>
<dbReference type="OrthoDB" id="687835at2759"/>
<dbReference type="STRING" id="15368.A0A2K2DGP9"/>
<evidence type="ECO:0000256" key="1">
    <source>
        <dbReference type="PROSITE-ProRule" id="PRU01251"/>
    </source>
</evidence>
<dbReference type="InterPro" id="IPR027417">
    <property type="entry name" value="P-loop_NTPase"/>
</dbReference>
<dbReference type="EMBL" id="CM000881">
    <property type="protein sequence ID" value="PNT73453.1"/>
    <property type="molecule type" value="Genomic_DNA"/>
</dbReference>
<feature type="domain" description="Clp R" evidence="3">
    <location>
        <begin position="10"/>
        <end position="174"/>
    </location>
</feature>
<evidence type="ECO:0000259" key="3">
    <source>
        <dbReference type="PROSITE" id="PS51903"/>
    </source>
</evidence>
<dbReference type="InterPro" id="IPR036628">
    <property type="entry name" value="Clp_N_dom_sf"/>
</dbReference>
<dbReference type="Proteomes" id="UP000008810">
    <property type="component" value="Chromosome 2"/>
</dbReference>
<evidence type="ECO:0000256" key="2">
    <source>
        <dbReference type="SAM" id="MobiDB-lite"/>
    </source>
</evidence>
<reference evidence="4 5" key="1">
    <citation type="journal article" date="2010" name="Nature">
        <title>Genome sequencing and analysis of the model grass Brachypodium distachyon.</title>
        <authorList>
            <consortium name="International Brachypodium Initiative"/>
        </authorList>
    </citation>
    <scope>NUCLEOTIDE SEQUENCE [LARGE SCALE GENOMIC DNA]</scope>
    <source>
        <strain evidence="4 5">Bd21</strain>
    </source>
</reference>
<dbReference type="InterPro" id="IPR051650">
    <property type="entry name" value="SL_signaling_regulator"/>
</dbReference>
<evidence type="ECO:0000313" key="5">
    <source>
        <dbReference type="EnsemblPlants" id="PNT73453"/>
    </source>
</evidence>
<dbReference type="GO" id="GO:0005634">
    <property type="term" value="C:nucleus"/>
    <property type="evidence" value="ECO:0000318"/>
    <property type="project" value="GO_Central"/>
</dbReference>
<dbReference type="InParanoid" id="A0A2K2DGP9"/>
<dbReference type="SUPFAM" id="SSF52540">
    <property type="entry name" value="P-loop containing nucleoside triphosphate hydrolases"/>
    <property type="match status" value="1"/>
</dbReference>
<accession>A0A2K2DGP9</accession>
<gene>
    <name evidence="4" type="ORF">BRADI_2g58710v3</name>
</gene>
<dbReference type="PANTHER" id="PTHR43572">
    <property type="entry name" value="CHAPERONE PROTEIN CLPD, CHLOROPLASTIC"/>
    <property type="match status" value="1"/>
</dbReference>
<dbReference type="InterPro" id="IPR004176">
    <property type="entry name" value="Clp_R_N"/>
</dbReference>
<dbReference type="GO" id="GO:0044183">
    <property type="term" value="F:protein folding chaperone"/>
    <property type="evidence" value="ECO:0000318"/>
    <property type="project" value="GO_Central"/>
</dbReference>
<name>A0A2K2DGP9_BRADI</name>
<evidence type="ECO:0000313" key="4">
    <source>
        <dbReference type="EMBL" id="PNT73453.1"/>
    </source>
</evidence>
<protein>
    <recommendedName>
        <fullName evidence="3">Clp R domain-containing protein</fullName>
    </recommendedName>
</protein>
<keyword evidence="6" id="KW-1185">Reference proteome</keyword>
<dbReference type="Gene3D" id="3.40.50.300">
    <property type="entry name" value="P-loop containing nucleotide triphosphate hydrolases"/>
    <property type="match status" value="1"/>
</dbReference>
<feature type="region of interest" description="Disordered" evidence="2">
    <location>
        <begin position="167"/>
        <end position="189"/>
    </location>
</feature>
<evidence type="ECO:0000313" key="6">
    <source>
        <dbReference type="Proteomes" id="UP000008810"/>
    </source>
</evidence>
<organism evidence="4">
    <name type="scientific">Brachypodium distachyon</name>
    <name type="common">Purple false brome</name>
    <name type="synonym">Trachynia distachya</name>
    <dbReference type="NCBI Taxonomy" id="15368"/>
    <lineage>
        <taxon>Eukaryota</taxon>
        <taxon>Viridiplantae</taxon>
        <taxon>Streptophyta</taxon>
        <taxon>Embryophyta</taxon>
        <taxon>Tracheophyta</taxon>
        <taxon>Spermatophyta</taxon>
        <taxon>Magnoliopsida</taxon>
        <taxon>Liliopsida</taxon>
        <taxon>Poales</taxon>
        <taxon>Poaceae</taxon>
        <taxon>BOP clade</taxon>
        <taxon>Pooideae</taxon>
        <taxon>Stipodae</taxon>
        <taxon>Brachypodieae</taxon>
        <taxon>Brachypodium</taxon>
    </lineage>
</organism>
<keyword evidence="1" id="KW-0677">Repeat</keyword>
<proteinExistence type="predicted"/>
<reference evidence="4" key="2">
    <citation type="submission" date="2017-06" db="EMBL/GenBank/DDBJ databases">
        <title>WGS assembly of Brachypodium distachyon.</title>
        <authorList>
            <consortium name="The International Brachypodium Initiative"/>
            <person name="Lucas S."/>
            <person name="Harmon-Smith M."/>
            <person name="Lail K."/>
            <person name="Tice H."/>
            <person name="Grimwood J."/>
            <person name="Bruce D."/>
            <person name="Barry K."/>
            <person name="Shu S."/>
            <person name="Lindquist E."/>
            <person name="Wang M."/>
            <person name="Pitluck S."/>
            <person name="Vogel J.P."/>
            <person name="Garvin D.F."/>
            <person name="Mockler T.C."/>
            <person name="Schmutz J."/>
            <person name="Rokhsar D."/>
            <person name="Bevan M.W."/>
        </authorList>
    </citation>
    <scope>NUCLEOTIDE SEQUENCE</scope>
    <source>
        <strain evidence="4">Bd21</strain>
    </source>
</reference>
<dbReference type="Gene3D" id="1.10.1780.10">
    <property type="entry name" value="Clp, N-terminal domain"/>
    <property type="match status" value="1"/>
</dbReference>
<sequence>MRISGGGHAAPALGEEAAGVVMRAASLAARRGHAQVTPLHVASAVLSASPALLLRSSNPSSSLPLQYCSALGVCLGVALDRLAVVPYPHHCYTHVPAPSNALVAALKRAQQARRRRRPCRRGDSGGGELERLVASVLDDPSVDRVVRAAASFAESLHVADAHAAGSLEQSNRGADYDDRTNNSPTPAFFDDTEVLATPAATLPPWFRRYQDTLLAGSTHVTHAAASLQADAQADHHHRGQWKFTEMTAENLKTLCGTLELRVPRQHRGIIPGISSVVLRCRSGMARNKPSATINSSSSSTWLLFRGTDNGGGKRAVARELARLVFGSYYEFTVLEGNPASSGKFGLRRQRSWDFDGGSGYVGERLFEAIRENPHRVILINGVDWMDCDSETLVKNAAKEGMVKGRNGEVVSLDDAIMVLASTGAAVDLRSSAACSPQVKKRRLIGTRDEEDEGGDLVEMGVRSGRFSFDLNACAEEDGKEEEEDYLADEEAGIVDVVDGVFCFD</sequence>
<dbReference type="Gramene" id="PNT73453">
    <property type="protein sequence ID" value="PNT73453"/>
    <property type="gene ID" value="BRADI_2g58710v3"/>
</dbReference>